<dbReference type="Gene3D" id="3.30.1540.10">
    <property type="entry name" value="formyl-coa transferase, domain 3"/>
    <property type="match status" value="1"/>
</dbReference>
<dbReference type="AlphaFoldDB" id="A0A839FX21"/>
<dbReference type="InterPro" id="IPR044855">
    <property type="entry name" value="CoA-Trfase_III_dom3_sf"/>
</dbReference>
<dbReference type="GO" id="GO:0008410">
    <property type="term" value="F:CoA-transferase activity"/>
    <property type="evidence" value="ECO:0007669"/>
    <property type="project" value="TreeGrafter"/>
</dbReference>
<evidence type="ECO:0000313" key="2">
    <source>
        <dbReference type="EMBL" id="MBA8921594.1"/>
    </source>
</evidence>
<accession>A0A839FX21</accession>
<dbReference type="InterPro" id="IPR050483">
    <property type="entry name" value="CoA-transferase_III_domain"/>
</dbReference>
<dbReference type="PANTHER" id="PTHR48207:SF3">
    <property type="entry name" value="SUCCINATE--HYDROXYMETHYLGLUTARATE COA-TRANSFERASE"/>
    <property type="match status" value="1"/>
</dbReference>
<organism evidence="2 3">
    <name type="scientific">Nesterenkonia jeotgali</name>
    <dbReference type="NCBI Taxonomy" id="317018"/>
    <lineage>
        <taxon>Bacteria</taxon>
        <taxon>Bacillati</taxon>
        <taxon>Actinomycetota</taxon>
        <taxon>Actinomycetes</taxon>
        <taxon>Micrococcales</taxon>
        <taxon>Micrococcaceae</taxon>
        <taxon>Nesterenkonia</taxon>
    </lineage>
</organism>
<protein>
    <submittedName>
        <fullName evidence="2">Crotonobetainyl-CoA:carnitine CoA-transferase CaiB-like acyl-CoA transferase</fullName>
    </submittedName>
</protein>
<reference evidence="2 3" key="1">
    <citation type="submission" date="2020-08" db="EMBL/GenBank/DDBJ databases">
        <title>Sequencing the genomes of 1000 actinobacteria strains.</title>
        <authorList>
            <person name="Klenk H.-P."/>
        </authorList>
    </citation>
    <scope>NUCLEOTIDE SEQUENCE [LARGE SCALE GENOMIC DNA]</scope>
    <source>
        <strain evidence="2 3">DSM 19081</strain>
    </source>
</reference>
<dbReference type="Gene3D" id="3.40.50.10540">
    <property type="entry name" value="Crotonobetainyl-coa:carnitine coa-transferase, domain 1"/>
    <property type="match status" value="1"/>
</dbReference>
<sequence>MSRVDDLGVLEEIFGRRGTGPLAGVVVADLSRVLAGPYATMLLADMGATVIKVESTTGDDARAWVPPHRDGESTFFLSVNRNKQSIALDFSDPAQLRVVEGIIARADVLVENFKPGGLRRYGLDYDSVSAWRPDLVYASITGFGTAGGADLPGYDLLAQALSGMMSLTGSASGEPYRAGVALFDVITGLHAVSGILGAFHERQGSGTGQHVELNLLTSALSGLVNQSAAYVAGGSVPTRMGNEHPSLYPYEPFPTLDKNMVIAVGNNGQFARLCQCLGAPELAVDERFATVGARNANRVELRQLLIDGLSTRNAADWFERLKAAQVPCAPILGVDEGVHFAEGLGLEPVVMAGFGEREIPTVRHPVDFSRTPVDYTHAPPLLDGDRDRVLAWLERVEPEVRKAS</sequence>
<dbReference type="PANTHER" id="PTHR48207">
    <property type="entry name" value="SUCCINATE--HYDROXYMETHYLGLUTARATE COA-TRANSFERASE"/>
    <property type="match status" value="1"/>
</dbReference>
<dbReference type="InterPro" id="IPR003673">
    <property type="entry name" value="CoA-Trfase_fam_III"/>
</dbReference>
<dbReference type="EMBL" id="JACJIH010000001">
    <property type="protein sequence ID" value="MBA8921594.1"/>
    <property type="molecule type" value="Genomic_DNA"/>
</dbReference>
<keyword evidence="1 2" id="KW-0808">Transferase</keyword>
<gene>
    <name evidence="2" type="ORF">HNR24_001527</name>
</gene>
<dbReference type="SUPFAM" id="SSF89796">
    <property type="entry name" value="CoA-transferase family III (CaiB/BaiF)"/>
    <property type="match status" value="1"/>
</dbReference>
<name>A0A839FX21_9MICC</name>
<dbReference type="Proteomes" id="UP000546252">
    <property type="component" value="Unassembled WGS sequence"/>
</dbReference>
<dbReference type="Pfam" id="PF02515">
    <property type="entry name" value="CoA_transf_3"/>
    <property type="match status" value="1"/>
</dbReference>
<dbReference type="RefSeq" id="WP_182495487.1">
    <property type="nucleotide sequence ID" value="NZ_BAAAKT010000004.1"/>
</dbReference>
<dbReference type="InterPro" id="IPR023606">
    <property type="entry name" value="CoA-Trfase_III_dom_1_sf"/>
</dbReference>
<evidence type="ECO:0000313" key="3">
    <source>
        <dbReference type="Proteomes" id="UP000546252"/>
    </source>
</evidence>
<comment type="caution">
    <text evidence="2">The sequence shown here is derived from an EMBL/GenBank/DDBJ whole genome shotgun (WGS) entry which is preliminary data.</text>
</comment>
<evidence type="ECO:0000256" key="1">
    <source>
        <dbReference type="ARBA" id="ARBA00022679"/>
    </source>
</evidence>
<proteinExistence type="predicted"/>